<name>A0A438GJK7_VITVI</name>
<evidence type="ECO:0000313" key="3">
    <source>
        <dbReference type="Proteomes" id="UP000288805"/>
    </source>
</evidence>
<gene>
    <name evidence="2" type="ORF">CK203_053622</name>
</gene>
<dbReference type="Proteomes" id="UP000288805">
    <property type="component" value="Unassembled WGS sequence"/>
</dbReference>
<proteinExistence type="predicted"/>
<evidence type="ECO:0000313" key="2">
    <source>
        <dbReference type="EMBL" id="RVW72408.1"/>
    </source>
</evidence>
<protein>
    <submittedName>
        <fullName evidence="2">Uncharacterized protein</fullName>
    </submittedName>
</protein>
<reference evidence="2 3" key="1">
    <citation type="journal article" date="2018" name="PLoS Genet.">
        <title>Population sequencing reveals clonal diversity and ancestral inbreeding in the grapevine cultivar Chardonnay.</title>
        <authorList>
            <person name="Roach M.J."/>
            <person name="Johnson D.L."/>
            <person name="Bohlmann J."/>
            <person name="van Vuuren H.J."/>
            <person name="Jones S.J."/>
            <person name="Pretorius I.S."/>
            <person name="Schmidt S.A."/>
            <person name="Borneman A.R."/>
        </authorList>
    </citation>
    <scope>NUCLEOTIDE SEQUENCE [LARGE SCALE GENOMIC DNA]</scope>
    <source>
        <strain evidence="3">cv. Chardonnay</strain>
        <tissue evidence="2">Leaf</tissue>
    </source>
</reference>
<dbReference type="EMBL" id="QGNW01000415">
    <property type="protein sequence ID" value="RVW72408.1"/>
    <property type="molecule type" value="Genomic_DNA"/>
</dbReference>
<evidence type="ECO:0000256" key="1">
    <source>
        <dbReference type="SAM" id="MobiDB-lite"/>
    </source>
</evidence>
<dbReference type="AlphaFoldDB" id="A0A438GJK7"/>
<sequence length="146" mass="16509">MRRDKRSHLSDAIQARLGPQVPSAEGQSRMSETLRARLGPLAVTPMSEGPSQLLRQQVEVSSMRAPPDFINRRLNDMFFTSFGPHIIKYKTPRGFSKRSINLGTPLFESLAKKSFATINDLFRRENKYSILEDDVRATSQQVLVSS</sequence>
<comment type="caution">
    <text evidence="2">The sequence shown here is derived from an EMBL/GenBank/DDBJ whole genome shotgun (WGS) entry which is preliminary data.</text>
</comment>
<feature type="region of interest" description="Disordered" evidence="1">
    <location>
        <begin position="1"/>
        <end position="29"/>
    </location>
</feature>
<accession>A0A438GJK7</accession>
<organism evidence="2 3">
    <name type="scientific">Vitis vinifera</name>
    <name type="common">Grape</name>
    <dbReference type="NCBI Taxonomy" id="29760"/>
    <lineage>
        <taxon>Eukaryota</taxon>
        <taxon>Viridiplantae</taxon>
        <taxon>Streptophyta</taxon>
        <taxon>Embryophyta</taxon>
        <taxon>Tracheophyta</taxon>
        <taxon>Spermatophyta</taxon>
        <taxon>Magnoliopsida</taxon>
        <taxon>eudicotyledons</taxon>
        <taxon>Gunneridae</taxon>
        <taxon>Pentapetalae</taxon>
        <taxon>rosids</taxon>
        <taxon>Vitales</taxon>
        <taxon>Vitaceae</taxon>
        <taxon>Viteae</taxon>
        <taxon>Vitis</taxon>
    </lineage>
</organism>